<reference evidence="1 2" key="1">
    <citation type="journal article" date="2021" name="BMC Genomics">
        <title>Datura genome reveals duplications of psychoactive alkaloid biosynthetic genes and high mutation rate following tissue culture.</title>
        <authorList>
            <person name="Rajewski A."/>
            <person name="Carter-House D."/>
            <person name="Stajich J."/>
            <person name="Litt A."/>
        </authorList>
    </citation>
    <scope>NUCLEOTIDE SEQUENCE [LARGE SCALE GENOMIC DNA]</scope>
    <source>
        <strain evidence="1">AR-01</strain>
    </source>
</reference>
<sequence>MADKLCSFILLYALAISLCSMLSFGGGFFAENMKEQQGSTALGSVKQCYLFDTAGRSYILPHDLPPYLSILKFGFLPHTLVGECLNDHRPGEVFGDLHELSVCNCLNWKQTYDFVNFIGDVMDPLVTLQMSTENLISSKQQCDSPLCSCLFSADSRWRCMMPPESKKNLLPALEHLYLECGTVGEPEASNEVDEVLARFSDVTLNHLMTVQLGGVVGIKFEC</sequence>
<organism evidence="1 2">
    <name type="scientific">Datura stramonium</name>
    <name type="common">Jimsonweed</name>
    <name type="synonym">Common thornapple</name>
    <dbReference type="NCBI Taxonomy" id="4076"/>
    <lineage>
        <taxon>Eukaryota</taxon>
        <taxon>Viridiplantae</taxon>
        <taxon>Streptophyta</taxon>
        <taxon>Embryophyta</taxon>
        <taxon>Tracheophyta</taxon>
        <taxon>Spermatophyta</taxon>
        <taxon>Magnoliopsida</taxon>
        <taxon>eudicotyledons</taxon>
        <taxon>Gunneridae</taxon>
        <taxon>Pentapetalae</taxon>
        <taxon>asterids</taxon>
        <taxon>lamiids</taxon>
        <taxon>Solanales</taxon>
        <taxon>Solanaceae</taxon>
        <taxon>Solanoideae</taxon>
        <taxon>Datureae</taxon>
        <taxon>Datura</taxon>
    </lineage>
</organism>
<comment type="caution">
    <text evidence="1">The sequence shown here is derived from an EMBL/GenBank/DDBJ whole genome shotgun (WGS) entry which is preliminary data.</text>
</comment>
<dbReference type="Proteomes" id="UP000823775">
    <property type="component" value="Unassembled WGS sequence"/>
</dbReference>
<keyword evidence="2" id="KW-1185">Reference proteome</keyword>
<evidence type="ECO:0000313" key="1">
    <source>
        <dbReference type="EMBL" id="MCD7473541.1"/>
    </source>
</evidence>
<gene>
    <name evidence="1" type="ORF">HAX54_015451</name>
</gene>
<evidence type="ECO:0000313" key="2">
    <source>
        <dbReference type="Proteomes" id="UP000823775"/>
    </source>
</evidence>
<protein>
    <submittedName>
        <fullName evidence="1">Uncharacterized protein</fullName>
    </submittedName>
</protein>
<name>A0ABS8TS18_DATST</name>
<proteinExistence type="predicted"/>
<accession>A0ABS8TS18</accession>
<dbReference type="EMBL" id="JACEIK010001987">
    <property type="protein sequence ID" value="MCD7473541.1"/>
    <property type="molecule type" value="Genomic_DNA"/>
</dbReference>